<reference evidence="4" key="1">
    <citation type="submission" date="2016-06" db="UniProtKB">
        <authorList>
            <consortium name="WormBaseParasite"/>
        </authorList>
    </citation>
    <scope>IDENTIFICATION</scope>
</reference>
<dbReference type="AlphaFoldDB" id="A0A183EDD0"/>
<feature type="compositionally biased region" description="Polar residues" evidence="1">
    <location>
        <begin position="1"/>
        <end position="15"/>
    </location>
</feature>
<sequence length="208" mass="21194">DDTHSLVSESWSTDVLPSDTEGFGTDARQEPDGPTGAAAAAAAPAPPLLPVVAEVGEPRNESRPIRFGSQRSTGGSIGASLSVGGNGEDRSDTWSVDAMASDSEADPILRADDILMIDEADSAYVASATSGGTDTPMLASVDSSSSMAVGGSAASQAAVRSGVSHQGEAGRAETTQFQRTSRFVFCAKLHTICEGTSSKLLIYLLLGA</sequence>
<keyword evidence="3" id="KW-1185">Reference proteome</keyword>
<feature type="region of interest" description="Disordered" evidence="1">
    <location>
        <begin position="1"/>
        <end position="90"/>
    </location>
</feature>
<accession>A0A183EDD0</accession>
<evidence type="ECO:0000313" key="2">
    <source>
        <dbReference type="EMBL" id="VDN32847.1"/>
    </source>
</evidence>
<evidence type="ECO:0000256" key="1">
    <source>
        <dbReference type="SAM" id="MobiDB-lite"/>
    </source>
</evidence>
<name>A0A183EDD0_9BILA</name>
<dbReference type="OrthoDB" id="10264848at2759"/>
<proteinExistence type="predicted"/>
<dbReference type="WBParaSite" id="GPUH_0001899601-mRNA-1">
    <property type="protein sequence ID" value="GPUH_0001899601-mRNA-1"/>
    <property type="gene ID" value="GPUH_0001899601"/>
</dbReference>
<protein>
    <submittedName>
        <fullName evidence="4">Nonstructural protein</fullName>
    </submittedName>
</protein>
<evidence type="ECO:0000313" key="3">
    <source>
        <dbReference type="Proteomes" id="UP000271098"/>
    </source>
</evidence>
<reference evidence="2 3" key="2">
    <citation type="submission" date="2018-11" db="EMBL/GenBank/DDBJ databases">
        <authorList>
            <consortium name="Pathogen Informatics"/>
        </authorList>
    </citation>
    <scope>NUCLEOTIDE SEQUENCE [LARGE SCALE GENOMIC DNA]</scope>
</reference>
<gene>
    <name evidence="2" type="ORF">GPUH_LOCUS18971</name>
</gene>
<dbReference type="EMBL" id="UYRT01087684">
    <property type="protein sequence ID" value="VDN32847.1"/>
    <property type="molecule type" value="Genomic_DNA"/>
</dbReference>
<dbReference type="Proteomes" id="UP000271098">
    <property type="component" value="Unassembled WGS sequence"/>
</dbReference>
<evidence type="ECO:0000313" key="4">
    <source>
        <dbReference type="WBParaSite" id="GPUH_0001899601-mRNA-1"/>
    </source>
</evidence>
<organism evidence="4">
    <name type="scientific">Gongylonema pulchrum</name>
    <dbReference type="NCBI Taxonomy" id="637853"/>
    <lineage>
        <taxon>Eukaryota</taxon>
        <taxon>Metazoa</taxon>
        <taxon>Ecdysozoa</taxon>
        <taxon>Nematoda</taxon>
        <taxon>Chromadorea</taxon>
        <taxon>Rhabditida</taxon>
        <taxon>Spirurina</taxon>
        <taxon>Spiruromorpha</taxon>
        <taxon>Spiruroidea</taxon>
        <taxon>Gongylonematidae</taxon>
        <taxon>Gongylonema</taxon>
    </lineage>
</organism>